<organism evidence="5 7">
    <name type="scientific">Lactuca virosa</name>
    <dbReference type="NCBI Taxonomy" id="75947"/>
    <lineage>
        <taxon>Eukaryota</taxon>
        <taxon>Viridiplantae</taxon>
        <taxon>Streptophyta</taxon>
        <taxon>Embryophyta</taxon>
        <taxon>Tracheophyta</taxon>
        <taxon>Spermatophyta</taxon>
        <taxon>Magnoliopsida</taxon>
        <taxon>eudicotyledons</taxon>
        <taxon>Gunneridae</taxon>
        <taxon>Pentapetalae</taxon>
        <taxon>asterids</taxon>
        <taxon>campanulids</taxon>
        <taxon>Asterales</taxon>
        <taxon>Asteraceae</taxon>
        <taxon>Cichorioideae</taxon>
        <taxon>Cichorieae</taxon>
        <taxon>Lactucinae</taxon>
        <taxon>Lactuca</taxon>
    </lineage>
</organism>
<dbReference type="PROSITE" id="PS00297">
    <property type="entry name" value="HSP70_1"/>
    <property type="match status" value="1"/>
</dbReference>
<dbReference type="Proteomes" id="UP001157418">
    <property type="component" value="Unassembled WGS sequence"/>
</dbReference>
<evidence type="ECO:0000256" key="1">
    <source>
        <dbReference type="ARBA" id="ARBA00007381"/>
    </source>
</evidence>
<dbReference type="SUPFAM" id="SSF100920">
    <property type="entry name" value="Heat shock protein 70kD (HSP70), peptide-binding domain"/>
    <property type="match status" value="1"/>
</dbReference>
<dbReference type="PROSITE" id="PS00329">
    <property type="entry name" value="HSP70_2"/>
    <property type="match status" value="1"/>
</dbReference>
<evidence type="ECO:0000313" key="6">
    <source>
        <dbReference type="EMBL" id="CAH1423798.1"/>
    </source>
</evidence>
<dbReference type="FunFam" id="2.60.34.10:FF:000012">
    <property type="entry name" value="Heat shock 70 kDa protein"/>
    <property type="match status" value="1"/>
</dbReference>
<proteinExistence type="inferred from homology"/>
<dbReference type="PRINTS" id="PR00301">
    <property type="entry name" value="HEATSHOCK70"/>
</dbReference>
<dbReference type="FunFam" id="3.30.420.40:FF:000026">
    <property type="entry name" value="Heat shock protein 70"/>
    <property type="match status" value="1"/>
</dbReference>
<dbReference type="GO" id="GO:0140662">
    <property type="term" value="F:ATP-dependent protein folding chaperone"/>
    <property type="evidence" value="ECO:0007669"/>
    <property type="project" value="InterPro"/>
</dbReference>
<dbReference type="InterPro" id="IPR013126">
    <property type="entry name" value="Hsp_70_fam"/>
</dbReference>
<keyword evidence="2 4" id="KW-0547">Nucleotide-binding</keyword>
<gene>
    <name evidence="5" type="ORF">LVIROSA_LOCUS11058</name>
    <name evidence="6" type="ORF">LVIROSA_LOCUS11059</name>
</gene>
<evidence type="ECO:0000256" key="2">
    <source>
        <dbReference type="ARBA" id="ARBA00022741"/>
    </source>
</evidence>
<evidence type="ECO:0008006" key="8">
    <source>
        <dbReference type="Google" id="ProtNLM"/>
    </source>
</evidence>
<sequence>MGDDAPPIGIDLGTTYSCVAVWKHDRIEIIPNNQGNRTTPSCVAFVDAARLIGDGAKNQAAINPANTIFDAKRLIGRRFSDSKVQDDMKLWPFKVIEGPADTPKISVSYKGETKEFLAEEISSMVLRKMKETAEAYIGKPVKNAVITVPAYFNESQRHATKDAGAIAGLNIISMINEPTSAAIAYGLDINKSLIKTKKKKKNVLVFDLGGGTFDVSILTIVEGAHIIKVKAVSGDTHLGGEDFDNRMVDHCVQEFKRKWEKDLKPNKKAVGRLRCACEKAKRILSCDTQTSIELDCLHEGIDFCMKFSRAKFEELNMGYFDRCMETVEACLRDTKMKKSSVHEVILVGGSTRIPKIQLMLQKLFYGKELCKSLNPDEAVAYGAAVMAAKLNPNSDKIRFGDLVLLDVTPLSLGIQLMGEIFDVVIPRNTTIPRKKSRIYRTAFENQTSVGIRVYQGERARSTDNHLLGMFTVSGIPPVRKRQQQVKVCFEIDANGILTVATKILATGQKNKLTITNENGRLCKEEIEKMVKDADKYKHEDREFKKKADALNALHKQLKYISR</sequence>
<evidence type="ECO:0000256" key="4">
    <source>
        <dbReference type="RuleBase" id="RU003322"/>
    </source>
</evidence>
<keyword evidence="3 4" id="KW-0067">ATP-binding</keyword>
<dbReference type="InterPro" id="IPR018181">
    <property type="entry name" value="Heat_shock_70_CS"/>
</dbReference>
<dbReference type="EMBL" id="CAKMRJ010001112">
    <property type="protein sequence ID" value="CAH1423798.1"/>
    <property type="molecule type" value="Genomic_DNA"/>
</dbReference>
<dbReference type="SUPFAM" id="SSF53067">
    <property type="entry name" value="Actin-like ATPase domain"/>
    <property type="match status" value="2"/>
</dbReference>
<dbReference type="Gene3D" id="2.60.34.10">
    <property type="entry name" value="Substrate Binding Domain Of DNAk, Chain A, domain 1"/>
    <property type="match status" value="1"/>
</dbReference>
<evidence type="ECO:0000313" key="5">
    <source>
        <dbReference type="EMBL" id="CAH1423797.1"/>
    </source>
</evidence>
<dbReference type="PANTHER" id="PTHR19375">
    <property type="entry name" value="HEAT SHOCK PROTEIN 70KDA"/>
    <property type="match status" value="1"/>
</dbReference>
<comment type="similarity">
    <text evidence="1 4">Belongs to the heat shock protein 70 family.</text>
</comment>
<evidence type="ECO:0000256" key="3">
    <source>
        <dbReference type="ARBA" id="ARBA00022840"/>
    </source>
</evidence>
<dbReference type="Gene3D" id="3.30.30.30">
    <property type="match status" value="1"/>
</dbReference>
<dbReference type="AlphaFoldDB" id="A0AAU9MDF9"/>
<dbReference type="Gene3D" id="3.90.640.10">
    <property type="entry name" value="Actin, Chain A, domain 4"/>
    <property type="match status" value="1"/>
</dbReference>
<evidence type="ECO:0000313" key="7">
    <source>
        <dbReference type="Proteomes" id="UP001157418"/>
    </source>
</evidence>
<dbReference type="FunFam" id="3.30.30.30:FF:000001">
    <property type="entry name" value="heat shock 70 kDa protein-like"/>
    <property type="match status" value="1"/>
</dbReference>
<dbReference type="InterPro" id="IPR043129">
    <property type="entry name" value="ATPase_NBD"/>
</dbReference>
<reference evidence="5 7" key="1">
    <citation type="submission" date="2022-01" db="EMBL/GenBank/DDBJ databases">
        <authorList>
            <person name="Xiong W."/>
            <person name="Schranz E."/>
        </authorList>
    </citation>
    <scope>NUCLEOTIDE SEQUENCE [LARGE SCALE GENOMIC DNA]</scope>
</reference>
<dbReference type="EMBL" id="CAKMRJ010001112">
    <property type="protein sequence ID" value="CAH1423797.1"/>
    <property type="molecule type" value="Genomic_DNA"/>
</dbReference>
<dbReference type="GO" id="GO:0005524">
    <property type="term" value="F:ATP binding"/>
    <property type="evidence" value="ECO:0007669"/>
    <property type="project" value="UniProtKB-KW"/>
</dbReference>
<dbReference type="FunFam" id="3.90.640.10:FF:000002">
    <property type="entry name" value="Heat shock 70 kDa"/>
    <property type="match status" value="1"/>
</dbReference>
<dbReference type="InterPro" id="IPR029047">
    <property type="entry name" value="HSP70_peptide-bd_sf"/>
</dbReference>
<accession>A0AAU9MDF9</accession>
<protein>
    <recommendedName>
        <fullName evidence="8">Heat shock protein 70</fullName>
    </recommendedName>
</protein>
<comment type="caution">
    <text evidence="5">The sequence shown here is derived from an EMBL/GenBank/DDBJ whole genome shotgun (WGS) entry which is preliminary data.</text>
</comment>
<dbReference type="Gene3D" id="3.30.420.40">
    <property type="match status" value="2"/>
</dbReference>
<name>A0AAU9MDF9_9ASTR</name>
<dbReference type="Pfam" id="PF00012">
    <property type="entry name" value="HSP70"/>
    <property type="match status" value="1"/>
</dbReference>
<keyword evidence="7" id="KW-1185">Reference proteome</keyword>